<keyword evidence="6" id="KW-1185">Reference proteome</keyword>
<evidence type="ECO:0000259" key="4">
    <source>
        <dbReference type="PROSITE" id="PS50234"/>
    </source>
</evidence>
<name>F2UID0_SALR5</name>
<proteinExistence type="predicted"/>
<feature type="chain" id="PRO_5003290692" description="VWFA domain-containing protein" evidence="3">
    <location>
        <begin position="25"/>
        <end position="716"/>
    </location>
</feature>
<dbReference type="Gene3D" id="3.40.50.300">
    <property type="entry name" value="P-loop containing nucleotide triphosphate hydrolases"/>
    <property type="match status" value="1"/>
</dbReference>
<dbReference type="InterPro" id="IPR036465">
    <property type="entry name" value="vWFA_dom_sf"/>
</dbReference>
<organism evidence="6">
    <name type="scientific">Salpingoeca rosetta (strain ATCC 50818 / BSB-021)</name>
    <dbReference type="NCBI Taxonomy" id="946362"/>
    <lineage>
        <taxon>Eukaryota</taxon>
        <taxon>Choanoflagellata</taxon>
        <taxon>Craspedida</taxon>
        <taxon>Salpingoecidae</taxon>
        <taxon>Salpingoeca</taxon>
    </lineage>
</organism>
<keyword evidence="2" id="KW-0812">Transmembrane</keyword>
<dbReference type="KEGG" id="sre:PTSG_08226"/>
<keyword evidence="3" id="KW-0732">Signal</keyword>
<dbReference type="SUPFAM" id="SSF53300">
    <property type="entry name" value="vWA-like"/>
    <property type="match status" value="1"/>
</dbReference>
<dbReference type="SUPFAM" id="SSF52540">
    <property type="entry name" value="P-loop containing nucleoside triphosphate hydrolases"/>
    <property type="match status" value="1"/>
</dbReference>
<evidence type="ECO:0000256" key="2">
    <source>
        <dbReference type="SAM" id="Phobius"/>
    </source>
</evidence>
<dbReference type="AlphaFoldDB" id="F2UID0"/>
<feature type="compositionally biased region" description="Polar residues" evidence="1">
    <location>
        <begin position="658"/>
        <end position="685"/>
    </location>
</feature>
<dbReference type="PROSITE" id="PS50234">
    <property type="entry name" value="VWFA"/>
    <property type="match status" value="1"/>
</dbReference>
<dbReference type="InParanoid" id="F2UID0"/>
<accession>F2UID0</accession>
<evidence type="ECO:0000256" key="3">
    <source>
        <dbReference type="SAM" id="SignalP"/>
    </source>
</evidence>
<dbReference type="InterPro" id="IPR027417">
    <property type="entry name" value="P-loop_NTPase"/>
</dbReference>
<dbReference type="InterPro" id="IPR002035">
    <property type="entry name" value="VWF_A"/>
</dbReference>
<dbReference type="Pfam" id="PF00092">
    <property type="entry name" value="VWA"/>
    <property type="match status" value="1"/>
</dbReference>
<evidence type="ECO:0000256" key="1">
    <source>
        <dbReference type="SAM" id="MobiDB-lite"/>
    </source>
</evidence>
<evidence type="ECO:0000313" key="5">
    <source>
        <dbReference type="EMBL" id="EGD76879.1"/>
    </source>
</evidence>
<dbReference type="Gene3D" id="3.40.50.410">
    <property type="entry name" value="von Willebrand factor, type A domain"/>
    <property type="match status" value="1"/>
</dbReference>
<feature type="compositionally biased region" description="Low complexity" evidence="1">
    <location>
        <begin position="598"/>
        <end position="609"/>
    </location>
</feature>
<keyword evidence="2" id="KW-0472">Membrane</keyword>
<evidence type="ECO:0000313" key="6">
    <source>
        <dbReference type="Proteomes" id="UP000007799"/>
    </source>
</evidence>
<feature type="region of interest" description="Disordered" evidence="1">
    <location>
        <begin position="598"/>
        <end position="716"/>
    </location>
</feature>
<feature type="signal peptide" evidence="3">
    <location>
        <begin position="1"/>
        <end position="24"/>
    </location>
</feature>
<gene>
    <name evidence="5" type="ORF">PTSG_08226</name>
</gene>
<protein>
    <recommendedName>
        <fullName evidence="4">VWFA domain-containing protein</fullName>
    </recommendedName>
</protein>
<dbReference type="Proteomes" id="UP000007799">
    <property type="component" value="Unassembled WGS sequence"/>
</dbReference>
<sequence length="716" mass="78610">MIGTRNGLLAVSVIAVALLSMLWSNKQYSSSFGGNIDDLDDFHLLLTEAQKKVQSTAANVLFLVDSSGSISADEFDKEIEFCRQFMQKVNTKGAVSLFASQTKFVTQGFVNRIPSNVERISGSTDLAEGVKESLEHYVGNNAPVVLLILTDGQADDIDEAVEVLDNKAHNVVLRVVVGFGQAKHDYLQRIAAGGLTFRGADIHQIIDMLEKENQNPIKLQLLNFRGSFTSGTDLSTMTYSGTLRNADQLRPTTPDLFLELSESDETDFLKGGFFFKLPKVLQPGESITVTFDVPVRNPARGEISFAQVPSIFAPYFASLQFYDYKPRFITLVGPVRNGKTTFTDIYCYGAKSSRSRNLDVCGNGTTESCTRENALHGKMLPLKIMDTFGIEERDVDTVWSEAYIRCVLKGCCTNTTLSEARGWSQYGMPQCDPTQHKGPDAVIFVLKIVESDPAMMQVLSRIEDVIVRSSDVKRVPIFIAFTFLNKLSSSAKERLREHAVAQIKQAGLKFIDLQRVFFLPTDNNGQTSCEVTKPVFAMLHDAVRVIQSQEPEPLGFHYWLYAQWQLSTWSEVFYTTFSVVVIAAALLAGYVALKPAQQPQNLKPQQQEGGTRKGRHGGGDDDDKNDDDRDPPAAQVTQDARNGVKGSEGEKEEEGLSARTSAATGSANDRQGQGSTKHGSTTPDSGTEETDNGAHEEGQDTTRAATAGKTCDLGMD</sequence>
<dbReference type="GeneID" id="16071812"/>
<feature type="domain" description="VWFA" evidence="4">
    <location>
        <begin position="59"/>
        <end position="212"/>
    </location>
</feature>
<dbReference type="EMBL" id="GL832975">
    <property type="protein sequence ID" value="EGD76879.1"/>
    <property type="molecule type" value="Genomic_DNA"/>
</dbReference>
<keyword evidence="2" id="KW-1133">Transmembrane helix</keyword>
<feature type="transmembrane region" description="Helical" evidence="2">
    <location>
        <begin position="572"/>
        <end position="593"/>
    </location>
</feature>
<dbReference type="SMART" id="SM00327">
    <property type="entry name" value="VWA"/>
    <property type="match status" value="1"/>
</dbReference>
<reference evidence="5" key="1">
    <citation type="submission" date="2009-08" db="EMBL/GenBank/DDBJ databases">
        <title>Annotation of Salpingoeca rosetta.</title>
        <authorList>
            <consortium name="The Broad Institute Genome Sequencing Platform"/>
            <person name="Russ C."/>
            <person name="Cuomo C."/>
            <person name="Burger G."/>
            <person name="Gray M.W."/>
            <person name="Holland P.W.H."/>
            <person name="King N."/>
            <person name="Lang F.B.F."/>
            <person name="Roger A.J."/>
            <person name="Ruiz-Trillo I."/>
            <person name="Young S.K."/>
            <person name="Zeng Q."/>
            <person name="Gargeya S."/>
            <person name="Alvarado L."/>
            <person name="Berlin A."/>
            <person name="Chapman S.B."/>
            <person name="Chen Z."/>
            <person name="Freedman E."/>
            <person name="Gellesch M."/>
            <person name="Goldberg J."/>
            <person name="Griggs A."/>
            <person name="Gujja S."/>
            <person name="Heilman E."/>
            <person name="Heiman D."/>
            <person name="Howarth C."/>
            <person name="Mehta T."/>
            <person name="Neiman D."/>
            <person name="Pearson M."/>
            <person name="Roberts A."/>
            <person name="Saif S."/>
            <person name="Shea T."/>
            <person name="Shenoy N."/>
            <person name="Sisk P."/>
            <person name="Stolte C."/>
            <person name="Sykes S."/>
            <person name="White J."/>
            <person name="Yandava C."/>
            <person name="Haas B."/>
            <person name="Nusbaum C."/>
            <person name="Birren B."/>
        </authorList>
    </citation>
    <scope>NUCLEOTIDE SEQUENCE [LARGE SCALE GENOMIC DNA]</scope>
    <source>
        <strain evidence="5">ATCC 50818</strain>
    </source>
</reference>
<dbReference type="OrthoDB" id="9949424at2759"/>
<dbReference type="RefSeq" id="XP_004991251.1">
    <property type="nucleotide sequence ID" value="XM_004991194.1"/>
</dbReference>